<dbReference type="PANTHER" id="PTHR34605:SF3">
    <property type="entry name" value="P CELL-TYPE AGGLUTINATION PROTEIN MAP4-LIKE-RELATED"/>
    <property type="match status" value="1"/>
</dbReference>
<accession>A0AA97JE09</accession>
<dbReference type="GO" id="GO:0015074">
    <property type="term" value="P:DNA integration"/>
    <property type="evidence" value="ECO:0007669"/>
    <property type="project" value="InterPro"/>
</dbReference>
<dbReference type="InterPro" id="IPR013762">
    <property type="entry name" value="Integrase-like_cat_sf"/>
</dbReference>
<dbReference type="SUPFAM" id="SSF47823">
    <property type="entry name" value="lambda integrase-like, N-terminal domain"/>
    <property type="match status" value="1"/>
</dbReference>
<evidence type="ECO:0000313" key="5">
    <source>
        <dbReference type="Proteomes" id="UP001190640"/>
    </source>
</evidence>
<evidence type="ECO:0000259" key="3">
    <source>
        <dbReference type="PROSITE" id="PS51898"/>
    </source>
</evidence>
<evidence type="ECO:0000313" key="6">
    <source>
        <dbReference type="RefSeq" id="XP_054836393.1"/>
    </source>
</evidence>
<dbReference type="InterPro" id="IPR010998">
    <property type="entry name" value="Integrase_recombinase_N"/>
</dbReference>
<dbReference type="PANTHER" id="PTHR34605">
    <property type="entry name" value="PHAGE_INTEGRASE DOMAIN-CONTAINING PROTEIN"/>
    <property type="match status" value="1"/>
</dbReference>
<feature type="domain" description="Tyr recombinase" evidence="3">
    <location>
        <begin position="101"/>
        <end position="299"/>
    </location>
</feature>
<evidence type="ECO:0000256" key="2">
    <source>
        <dbReference type="ARBA" id="ARBA00023172"/>
    </source>
</evidence>
<protein>
    <submittedName>
        <fullName evidence="6">Integrase/recombinase xerD homolog</fullName>
    </submittedName>
</protein>
<dbReference type="RefSeq" id="XP_054836393.1">
    <property type="nucleotide sequence ID" value="XM_054980418.1"/>
</dbReference>
<dbReference type="SUPFAM" id="SSF56349">
    <property type="entry name" value="DNA breaking-rejoining enzymes"/>
    <property type="match status" value="1"/>
</dbReference>
<gene>
    <name evidence="6" type="primary">LOC129330390</name>
</gene>
<reference evidence="6" key="1">
    <citation type="submission" date="2025-08" db="UniProtKB">
        <authorList>
            <consortium name="RefSeq"/>
        </authorList>
    </citation>
    <scope>IDENTIFICATION</scope>
    <source>
        <tissue evidence="6">Blood</tissue>
    </source>
</reference>
<dbReference type="Gene3D" id="1.10.150.130">
    <property type="match status" value="1"/>
</dbReference>
<dbReference type="Gene3D" id="1.10.443.10">
    <property type="entry name" value="Intergrase catalytic core"/>
    <property type="match status" value="1"/>
</dbReference>
<dbReference type="InterPro" id="IPR044068">
    <property type="entry name" value="CB"/>
</dbReference>
<dbReference type="GO" id="GO:0006310">
    <property type="term" value="P:DNA recombination"/>
    <property type="evidence" value="ECO:0007669"/>
    <property type="project" value="UniProtKB-KW"/>
</dbReference>
<dbReference type="PROSITE" id="PS51900">
    <property type="entry name" value="CB"/>
    <property type="match status" value="1"/>
</dbReference>
<keyword evidence="2" id="KW-0233">DNA recombination</keyword>
<evidence type="ECO:0000256" key="1">
    <source>
        <dbReference type="ARBA" id="ARBA00023125"/>
    </source>
</evidence>
<proteinExistence type="predicted"/>
<dbReference type="Proteomes" id="UP001190640">
    <property type="component" value="Chromosome 5"/>
</dbReference>
<dbReference type="InterPro" id="IPR002104">
    <property type="entry name" value="Integrase_catalytic"/>
</dbReference>
<dbReference type="GO" id="GO:0003677">
    <property type="term" value="F:DNA binding"/>
    <property type="evidence" value="ECO:0007669"/>
    <property type="project" value="UniProtKB-KW"/>
</dbReference>
<keyword evidence="1" id="KW-0238">DNA-binding</keyword>
<sequence>MQGVLGSVAPSTLKAYSAAMERFASFTWGVEKAGLLPPSEDQVLQYLAHLRVLGRAPRTMRRDLAAVSFFCKALGFHYPCRGFIPRRAVDGWARLSPPSPDGRRPISLPILRRILDALPGRCWSSFEAQLFHTAFTIAFFGALRVGELVAGSRDDPSDRAIRLSDVSWSPRCVSFNIRRSKTDQRGRGVTLVLRAARPGAVCPVRAVGDYIDIRPSLQGPFLIHRDLSPLTRYQFTALLRSCLEAAGLPPLQFSTHSFRIGAATVAASIGMQDRDIMALGRWRSRAFRAYIRPGGAVGH</sequence>
<feature type="domain" description="Core-binding (CB)" evidence="4">
    <location>
        <begin position="1"/>
        <end position="75"/>
    </location>
</feature>
<organism evidence="5 6">
    <name type="scientific">Eublepharis macularius</name>
    <name type="common">Leopard gecko</name>
    <name type="synonym">Cyrtodactylus macularius</name>
    <dbReference type="NCBI Taxonomy" id="481883"/>
    <lineage>
        <taxon>Eukaryota</taxon>
        <taxon>Metazoa</taxon>
        <taxon>Chordata</taxon>
        <taxon>Craniata</taxon>
        <taxon>Vertebrata</taxon>
        <taxon>Euteleostomi</taxon>
        <taxon>Lepidosauria</taxon>
        <taxon>Squamata</taxon>
        <taxon>Bifurcata</taxon>
        <taxon>Gekkota</taxon>
        <taxon>Eublepharidae</taxon>
        <taxon>Eublepharinae</taxon>
        <taxon>Eublepharis</taxon>
    </lineage>
</organism>
<evidence type="ECO:0000259" key="4">
    <source>
        <dbReference type="PROSITE" id="PS51900"/>
    </source>
</evidence>
<keyword evidence="5" id="KW-1185">Reference proteome</keyword>
<dbReference type="AlphaFoldDB" id="A0AA97JE09"/>
<dbReference type="PROSITE" id="PS51898">
    <property type="entry name" value="TYR_RECOMBINASE"/>
    <property type="match status" value="1"/>
</dbReference>
<dbReference type="InterPro" id="IPR011010">
    <property type="entry name" value="DNA_brk_join_enz"/>
</dbReference>
<dbReference type="GeneID" id="129330390"/>
<dbReference type="InterPro" id="IPR052925">
    <property type="entry name" value="Phage_Integrase-like_Recomb"/>
</dbReference>
<name>A0AA97JE09_EUBMA</name>
<dbReference type="KEGG" id="emc:129330390"/>